<feature type="compositionally biased region" description="Basic and acidic residues" evidence="4">
    <location>
        <begin position="240"/>
        <end position="249"/>
    </location>
</feature>
<dbReference type="InterPro" id="IPR017930">
    <property type="entry name" value="Myb_dom"/>
</dbReference>
<dbReference type="EMBL" id="JAVXUP010002690">
    <property type="protein sequence ID" value="KAK3001924.1"/>
    <property type="molecule type" value="Genomic_DNA"/>
</dbReference>
<evidence type="ECO:0000259" key="5">
    <source>
        <dbReference type="PROSITE" id="PS50090"/>
    </source>
</evidence>
<keyword evidence="2" id="KW-0238">DNA-binding</keyword>
<evidence type="ECO:0000256" key="3">
    <source>
        <dbReference type="ARBA" id="ARBA00023242"/>
    </source>
</evidence>
<dbReference type="Pfam" id="PF00249">
    <property type="entry name" value="Myb_DNA-binding"/>
    <property type="match status" value="1"/>
</dbReference>
<gene>
    <name evidence="7" type="ORF">RJ639_021163</name>
</gene>
<dbReference type="GO" id="GO:0005634">
    <property type="term" value="C:nucleus"/>
    <property type="evidence" value="ECO:0007669"/>
    <property type="project" value="UniProtKB-SubCell"/>
</dbReference>
<sequence length="324" mass="36690">MSSSLVSTSPTPHRLARRPPRPLLRCLPQFPLYDAPIYTQRRPHPLHPKLSFFCNLGVAFCGPLGRFSVDAMIVLSQTRVWAAIASYLPQRTDNNIKSYWNTHLKKKLNGRTHIRPIHLGNSGADGVGNALAVLPLLAGDDLFGCPAYVQLQNKEQSKLDPKSKECIFLKYEEGVKGYRLWDLVVKKKVISRDVVFNEAQMLNTNVTSSKRQGHAVEIELHEQRTKSTNESTDGSTYKQPLEDSKKHPSDSWNLKLLSREFDMKDLGSAKKILGMEIDKDRTAEKLWCDNQSAMDLVENQVELYCGSLDCEIVLPCRQEKSRIL</sequence>
<dbReference type="AlphaFoldDB" id="A0AA88V502"/>
<evidence type="ECO:0008006" key="9">
    <source>
        <dbReference type="Google" id="ProtNLM"/>
    </source>
</evidence>
<feature type="compositionally biased region" description="Polar residues" evidence="4">
    <location>
        <begin position="228"/>
        <end position="238"/>
    </location>
</feature>
<reference evidence="7" key="1">
    <citation type="submission" date="2022-12" db="EMBL/GenBank/DDBJ databases">
        <title>Draft genome assemblies for two species of Escallonia (Escalloniales).</title>
        <authorList>
            <person name="Chanderbali A."/>
            <person name="Dervinis C."/>
            <person name="Anghel I."/>
            <person name="Soltis D."/>
            <person name="Soltis P."/>
            <person name="Zapata F."/>
        </authorList>
    </citation>
    <scope>NUCLEOTIDE SEQUENCE</scope>
    <source>
        <strain evidence="7">UCBG64.0493</strain>
        <tissue evidence="7">Leaf</tissue>
    </source>
</reference>
<evidence type="ECO:0000313" key="7">
    <source>
        <dbReference type="EMBL" id="KAK3001924.1"/>
    </source>
</evidence>
<name>A0AA88V502_9ASTE</name>
<dbReference type="Pfam" id="PF25597">
    <property type="entry name" value="SH3_retrovirus"/>
    <property type="match status" value="1"/>
</dbReference>
<dbReference type="Gene3D" id="1.10.10.60">
    <property type="entry name" value="Homeodomain-like"/>
    <property type="match status" value="1"/>
</dbReference>
<feature type="domain" description="Myb-like" evidence="5">
    <location>
        <begin position="81"/>
        <end position="104"/>
    </location>
</feature>
<dbReference type="SUPFAM" id="SSF46689">
    <property type="entry name" value="Homeodomain-like"/>
    <property type="match status" value="1"/>
</dbReference>
<evidence type="ECO:0000256" key="4">
    <source>
        <dbReference type="SAM" id="MobiDB-lite"/>
    </source>
</evidence>
<dbReference type="PROSITE" id="PS51294">
    <property type="entry name" value="HTH_MYB"/>
    <property type="match status" value="1"/>
</dbReference>
<dbReference type="InterPro" id="IPR009057">
    <property type="entry name" value="Homeodomain-like_sf"/>
</dbReference>
<accession>A0AA88V502</accession>
<dbReference type="PANTHER" id="PTHR10641:SF1152">
    <property type="entry name" value="TRANSCRIPTION FACTOR MYB60"/>
    <property type="match status" value="1"/>
</dbReference>
<dbReference type="GO" id="GO:0003677">
    <property type="term" value="F:DNA binding"/>
    <property type="evidence" value="ECO:0007669"/>
    <property type="project" value="UniProtKB-KW"/>
</dbReference>
<evidence type="ECO:0000256" key="2">
    <source>
        <dbReference type="ARBA" id="ARBA00023125"/>
    </source>
</evidence>
<keyword evidence="3" id="KW-0539">Nucleus</keyword>
<comment type="subcellular location">
    <subcellularLocation>
        <location evidence="1">Nucleus</location>
    </subcellularLocation>
</comment>
<comment type="caution">
    <text evidence="7">The sequence shown here is derived from an EMBL/GenBank/DDBJ whole genome shotgun (WGS) entry which is preliminary data.</text>
</comment>
<protein>
    <recommendedName>
        <fullName evidence="9">HTH myb-type domain-containing protein</fullName>
    </recommendedName>
</protein>
<dbReference type="CDD" id="cd00167">
    <property type="entry name" value="SANT"/>
    <property type="match status" value="1"/>
</dbReference>
<evidence type="ECO:0000256" key="1">
    <source>
        <dbReference type="ARBA" id="ARBA00004123"/>
    </source>
</evidence>
<feature type="region of interest" description="Disordered" evidence="4">
    <location>
        <begin position="220"/>
        <end position="249"/>
    </location>
</feature>
<feature type="domain" description="HTH myb-type" evidence="6">
    <location>
        <begin position="81"/>
        <end position="108"/>
    </location>
</feature>
<proteinExistence type="predicted"/>
<dbReference type="InterPro" id="IPR001005">
    <property type="entry name" value="SANT/Myb"/>
</dbReference>
<dbReference type="GO" id="GO:0009733">
    <property type="term" value="P:response to auxin"/>
    <property type="evidence" value="ECO:0007669"/>
    <property type="project" value="TreeGrafter"/>
</dbReference>
<dbReference type="PROSITE" id="PS50090">
    <property type="entry name" value="MYB_LIKE"/>
    <property type="match status" value="1"/>
</dbReference>
<organism evidence="7 8">
    <name type="scientific">Escallonia herrerae</name>
    <dbReference type="NCBI Taxonomy" id="1293975"/>
    <lineage>
        <taxon>Eukaryota</taxon>
        <taxon>Viridiplantae</taxon>
        <taxon>Streptophyta</taxon>
        <taxon>Embryophyta</taxon>
        <taxon>Tracheophyta</taxon>
        <taxon>Spermatophyta</taxon>
        <taxon>Magnoliopsida</taxon>
        <taxon>eudicotyledons</taxon>
        <taxon>Gunneridae</taxon>
        <taxon>Pentapetalae</taxon>
        <taxon>asterids</taxon>
        <taxon>campanulids</taxon>
        <taxon>Escalloniales</taxon>
        <taxon>Escalloniaceae</taxon>
        <taxon>Escallonia</taxon>
    </lineage>
</organism>
<dbReference type="InterPro" id="IPR057670">
    <property type="entry name" value="SH3_retrovirus"/>
</dbReference>
<dbReference type="Proteomes" id="UP001188597">
    <property type="component" value="Unassembled WGS sequence"/>
</dbReference>
<dbReference type="PANTHER" id="PTHR10641">
    <property type="entry name" value="MYB FAMILY TRANSCRIPTION FACTOR"/>
    <property type="match status" value="1"/>
</dbReference>
<evidence type="ECO:0000259" key="6">
    <source>
        <dbReference type="PROSITE" id="PS51294"/>
    </source>
</evidence>
<dbReference type="InterPro" id="IPR015495">
    <property type="entry name" value="Myb_TF_plants"/>
</dbReference>
<keyword evidence="8" id="KW-1185">Reference proteome</keyword>
<evidence type="ECO:0000313" key="8">
    <source>
        <dbReference type="Proteomes" id="UP001188597"/>
    </source>
</evidence>